<dbReference type="EMBL" id="CP051487">
    <property type="protein sequence ID" value="QJC82149.1"/>
    <property type="molecule type" value="Genomic_DNA"/>
</dbReference>
<proteinExistence type="predicted"/>
<protein>
    <submittedName>
        <fullName evidence="1">Uncharacterized protein</fullName>
    </submittedName>
</protein>
<name>A0AAE7A236_9PSED</name>
<evidence type="ECO:0000313" key="1">
    <source>
        <dbReference type="EMBL" id="QJC82149.1"/>
    </source>
</evidence>
<dbReference type="RefSeq" id="WP_168759067.1">
    <property type="nucleotide sequence ID" value="NZ_CP051487.1"/>
</dbReference>
<sequence length="126" mass="14256">MSAKEDISLLGRITAVYNATDKARTTYELNITSSTDRSGAMTGTLRIGVIEYGLVGDYRFRNANGIQTDIYFAGSNTRDHNARSGYFILEAINRRYESLKGKRVYSDPHTQSLYILDIEFFRKPAL</sequence>
<organism evidence="1 2">
    <name type="scientific">Pseudomonas umsongensis</name>
    <dbReference type="NCBI Taxonomy" id="198618"/>
    <lineage>
        <taxon>Bacteria</taxon>
        <taxon>Pseudomonadati</taxon>
        <taxon>Pseudomonadota</taxon>
        <taxon>Gammaproteobacteria</taxon>
        <taxon>Pseudomonadales</taxon>
        <taxon>Pseudomonadaceae</taxon>
        <taxon>Pseudomonas</taxon>
    </lineage>
</organism>
<reference evidence="1 2" key="1">
    <citation type="submission" date="2020-04" db="EMBL/GenBank/DDBJ databases">
        <authorList>
            <person name="Yao Y."/>
            <person name="He Z."/>
        </authorList>
    </citation>
    <scope>NUCLEOTIDE SEQUENCE [LARGE SCALE GENOMIC DNA]</scope>
    <source>
        <strain evidence="1 2">CY-1</strain>
    </source>
</reference>
<dbReference type="Proteomes" id="UP000501367">
    <property type="component" value="Chromosome"/>
</dbReference>
<dbReference type="KEGG" id="pum:HGP31_29070"/>
<dbReference type="AlphaFoldDB" id="A0AAE7A236"/>
<dbReference type="GeneID" id="72197692"/>
<accession>A0AAE7A236</accession>
<gene>
    <name evidence="1" type="ORF">HGP31_29070</name>
</gene>
<evidence type="ECO:0000313" key="2">
    <source>
        <dbReference type="Proteomes" id="UP000501367"/>
    </source>
</evidence>